<feature type="transmembrane region" description="Helical" evidence="8">
    <location>
        <begin position="209"/>
        <end position="227"/>
    </location>
</feature>
<evidence type="ECO:0000256" key="2">
    <source>
        <dbReference type="ARBA" id="ARBA00008488"/>
    </source>
</evidence>
<dbReference type="InterPro" id="IPR004254">
    <property type="entry name" value="AdipoR/HlyIII-related"/>
</dbReference>
<comment type="subcellular location">
    <subcellularLocation>
        <location evidence="1">Cell membrane</location>
        <topology evidence="1">Multi-pass membrane protein</topology>
    </subcellularLocation>
</comment>
<feature type="binding site" evidence="7">
    <location>
        <position position="210"/>
    </location>
    <ligand>
        <name>Zn(2+)</name>
        <dbReference type="ChEBI" id="CHEBI:29105"/>
    </ligand>
</feature>
<reference evidence="10" key="1">
    <citation type="journal article" date="2013" name="Stand. Genomic Sci.">
        <title>Genome sequence of the thermophilic fresh-water bacterium Spirochaeta caldaria type strain (H1(T)), reclassification of Spirochaeta caldaria, Spirochaeta stenostrepta, and Spirochaeta zuelzerae in the genus Treponema as Treponema caldaria comb. nov., Treponema stenostrepta comb. nov., and Treponema zuelzerae comb. nov., and emendation of the genus Treponema.</title>
        <authorList>
            <person name="Abt B."/>
            <person name="Goker M."/>
            <person name="Scheuner C."/>
            <person name="Han C."/>
            <person name="Lu M."/>
            <person name="Misra M."/>
            <person name="Lapidus A."/>
            <person name="Nolan M."/>
            <person name="Lucas S."/>
            <person name="Hammon N."/>
            <person name="Deshpande S."/>
            <person name="Cheng J.F."/>
            <person name="Tapia R."/>
            <person name="Goodwin L.A."/>
            <person name="Pitluck S."/>
            <person name="Liolios K."/>
            <person name="Pagani I."/>
            <person name="Ivanova N."/>
            <person name="Mavromatis K."/>
            <person name="Mikhailova N."/>
            <person name="Huntemann M."/>
            <person name="Pati A."/>
            <person name="Chen A."/>
            <person name="Palaniappan K."/>
            <person name="Land M."/>
            <person name="Hauser L."/>
            <person name="Jeffries C.D."/>
            <person name="Rohde M."/>
            <person name="Spring S."/>
            <person name="Gronow S."/>
            <person name="Detter J.C."/>
            <person name="Bristow J."/>
            <person name="Eisen J.A."/>
            <person name="Markowitz V."/>
            <person name="Hugenholtz P."/>
            <person name="Kyrpides N.C."/>
            <person name="Woyke T."/>
            <person name="Klenk H.P."/>
        </authorList>
    </citation>
    <scope>NUCLEOTIDE SEQUENCE</scope>
    <source>
        <strain evidence="10">ATCC 51460 / DSM 7334 / H1</strain>
    </source>
</reference>
<dbReference type="Proteomes" id="UP000000503">
    <property type="component" value="Chromosome"/>
</dbReference>
<dbReference type="HOGENOM" id="CLU_051078_1_0_12"/>
<proteinExistence type="inferred from homology"/>
<evidence type="ECO:0000256" key="7">
    <source>
        <dbReference type="PIRSR" id="PIRSR604254-1"/>
    </source>
</evidence>
<dbReference type="OrthoDB" id="9813689at2"/>
<accession>F8EZ12</accession>
<dbReference type="PANTHER" id="PTHR20855:SF3">
    <property type="entry name" value="LD03007P"/>
    <property type="match status" value="1"/>
</dbReference>
<keyword evidence="6 8" id="KW-0472">Membrane</keyword>
<evidence type="ECO:0000256" key="6">
    <source>
        <dbReference type="ARBA" id="ARBA00023136"/>
    </source>
</evidence>
<feature type="binding site" evidence="7">
    <location>
        <position position="84"/>
    </location>
    <ligand>
        <name>Zn(2+)</name>
        <dbReference type="ChEBI" id="CHEBI:29105"/>
    </ligand>
</feature>
<keyword evidence="4 8" id="KW-0812">Transmembrane</keyword>
<feature type="transmembrane region" description="Helical" evidence="8">
    <location>
        <begin position="154"/>
        <end position="171"/>
    </location>
</feature>
<dbReference type="InterPro" id="IPR005744">
    <property type="entry name" value="Hy-lIII"/>
</dbReference>
<sequence length="228" mass="25401">MSKKPLIQNRKLPEPLPFQTPGEEIANSILHGIGALLSIAGLILLVLRANGYLGGSGGGALAITTFCIYTASLIIMFIASTLYHAIQHEGAKRVFRVLDHSSIYLLIAGTYTPFSLVLIRGFWGWFLFGMEWALAITGITLHGVGNKKFKKIEVLLYILMGWAVVLQWPQVLAHISAISLLWLIAGGFFYTIGVYWYAQKIKRGTHVTWHVFVLAGAICHWWSVWFIS</sequence>
<feature type="transmembrane region" description="Helical" evidence="8">
    <location>
        <begin position="97"/>
        <end position="116"/>
    </location>
</feature>
<dbReference type="GO" id="GO:0140911">
    <property type="term" value="F:pore-forming activity"/>
    <property type="evidence" value="ECO:0007669"/>
    <property type="project" value="InterPro"/>
</dbReference>
<comment type="similarity">
    <text evidence="2">Belongs to the UPF0073 (Hly-III) family.</text>
</comment>
<dbReference type="eggNOG" id="COG1272">
    <property type="taxonomic scope" value="Bacteria"/>
</dbReference>
<dbReference type="EMBL" id="CP002868">
    <property type="protein sequence ID" value="AEJ19243.1"/>
    <property type="molecule type" value="Genomic_DNA"/>
</dbReference>
<keyword evidence="7" id="KW-0479">Metal-binding</keyword>
<dbReference type="Pfam" id="PF03006">
    <property type="entry name" value="HlyIII"/>
    <property type="match status" value="1"/>
</dbReference>
<feature type="transmembrane region" description="Helical" evidence="8">
    <location>
        <begin position="59"/>
        <end position="85"/>
    </location>
</feature>
<evidence type="ECO:0000256" key="4">
    <source>
        <dbReference type="ARBA" id="ARBA00022692"/>
    </source>
</evidence>
<feature type="transmembrane region" description="Helical" evidence="8">
    <location>
        <begin position="29"/>
        <end position="47"/>
    </location>
</feature>
<keyword evidence="3" id="KW-1003">Cell membrane</keyword>
<dbReference type="AlphaFoldDB" id="F8EZ12"/>
<dbReference type="STRING" id="744872.Spica_1096"/>
<dbReference type="NCBIfam" id="TIGR01065">
    <property type="entry name" value="hlyIII"/>
    <property type="match status" value="1"/>
</dbReference>
<evidence type="ECO:0000256" key="3">
    <source>
        <dbReference type="ARBA" id="ARBA00022475"/>
    </source>
</evidence>
<name>F8EZ12_GRAC1</name>
<evidence type="ECO:0000256" key="8">
    <source>
        <dbReference type="SAM" id="Phobius"/>
    </source>
</evidence>
<evidence type="ECO:0000256" key="1">
    <source>
        <dbReference type="ARBA" id="ARBA00004651"/>
    </source>
</evidence>
<feature type="binding site" evidence="7">
    <location>
        <position position="206"/>
    </location>
    <ligand>
        <name>Zn(2+)</name>
        <dbReference type="ChEBI" id="CHEBI:29105"/>
    </ligand>
</feature>
<keyword evidence="10" id="KW-1185">Reference proteome</keyword>
<dbReference type="RefSeq" id="WP_013968554.1">
    <property type="nucleotide sequence ID" value="NC_015732.1"/>
</dbReference>
<dbReference type="GO" id="GO:0005886">
    <property type="term" value="C:plasma membrane"/>
    <property type="evidence" value="ECO:0007669"/>
    <property type="project" value="UniProtKB-SubCell"/>
</dbReference>
<dbReference type="PANTHER" id="PTHR20855">
    <property type="entry name" value="ADIPOR/PROGESTIN RECEPTOR-RELATED"/>
    <property type="match status" value="1"/>
</dbReference>
<dbReference type="GO" id="GO:0046872">
    <property type="term" value="F:metal ion binding"/>
    <property type="evidence" value="ECO:0007669"/>
    <property type="project" value="UniProtKB-KW"/>
</dbReference>
<keyword evidence="7" id="KW-0862">Zinc</keyword>
<organism evidence="9 10">
    <name type="scientific">Gracilinema caldarium (strain ATCC 51460 / DSM 7334 / H1)</name>
    <name type="common">Treponema caldarium</name>
    <dbReference type="NCBI Taxonomy" id="744872"/>
    <lineage>
        <taxon>Bacteria</taxon>
        <taxon>Pseudomonadati</taxon>
        <taxon>Spirochaetota</taxon>
        <taxon>Spirochaetia</taxon>
        <taxon>Spirochaetales</taxon>
        <taxon>Breznakiellaceae</taxon>
        <taxon>Gracilinema</taxon>
    </lineage>
</organism>
<keyword evidence="5 8" id="KW-1133">Transmembrane helix</keyword>
<feature type="transmembrane region" description="Helical" evidence="8">
    <location>
        <begin position="177"/>
        <end position="197"/>
    </location>
</feature>
<feature type="transmembrane region" description="Helical" evidence="8">
    <location>
        <begin position="122"/>
        <end position="142"/>
    </location>
</feature>
<evidence type="ECO:0000313" key="9">
    <source>
        <dbReference type="EMBL" id="AEJ19243.1"/>
    </source>
</evidence>
<evidence type="ECO:0000256" key="5">
    <source>
        <dbReference type="ARBA" id="ARBA00022989"/>
    </source>
</evidence>
<evidence type="ECO:0000313" key="10">
    <source>
        <dbReference type="Proteomes" id="UP000000503"/>
    </source>
</evidence>
<gene>
    <name evidence="9" type="ordered locus">Spica_1096</name>
</gene>
<dbReference type="KEGG" id="scd:Spica_1096"/>
<protein>
    <submittedName>
        <fullName evidence="9">Channel protein, hemolysin III family</fullName>
    </submittedName>
</protein>